<reference evidence="1 2" key="1">
    <citation type="submission" date="2023-09" db="EMBL/GenBank/DDBJ databases">
        <authorList>
            <person name="Rey-Velasco X."/>
        </authorList>
    </citation>
    <scope>NUCLEOTIDE SEQUENCE [LARGE SCALE GENOMIC DNA]</scope>
    <source>
        <strain evidence="1 2">F225</strain>
    </source>
</reference>
<proteinExistence type="predicted"/>
<dbReference type="Proteomes" id="UP001253848">
    <property type="component" value="Unassembled WGS sequence"/>
</dbReference>
<evidence type="ECO:0000313" key="2">
    <source>
        <dbReference type="Proteomes" id="UP001253848"/>
    </source>
</evidence>
<protein>
    <submittedName>
        <fullName evidence="1">Uncharacterized protein</fullName>
    </submittedName>
</protein>
<keyword evidence="2" id="KW-1185">Reference proteome</keyword>
<evidence type="ECO:0000313" key="1">
    <source>
        <dbReference type="EMBL" id="MDT0687717.1"/>
    </source>
</evidence>
<name>A0ABU3DXD4_9FLAO</name>
<dbReference type="EMBL" id="JAVRHN010000013">
    <property type="protein sequence ID" value="MDT0687717.1"/>
    <property type="molecule type" value="Genomic_DNA"/>
</dbReference>
<sequence length="52" mass="5808">MSGKITYYGFNADNFTVSVLEVYKKMQELLLTEPLIAITTGLLMGPQFLLHG</sequence>
<dbReference type="RefSeq" id="WP_311500991.1">
    <property type="nucleotide sequence ID" value="NZ_JAVRHN010000013.1"/>
</dbReference>
<comment type="caution">
    <text evidence="1">The sequence shown here is derived from an EMBL/GenBank/DDBJ whole genome shotgun (WGS) entry which is preliminary data.</text>
</comment>
<organism evidence="1 2">
    <name type="scientific">Autumnicola psychrophila</name>
    <dbReference type="NCBI Taxonomy" id="3075592"/>
    <lineage>
        <taxon>Bacteria</taxon>
        <taxon>Pseudomonadati</taxon>
        <taxon>Bacteroidota</taxon>
        <taxon>Flavobacteriia</taxon>
        <taxon>Flavobacteriales</taxon>
        <taxon>Flavobacteriaceae</taxon>
        <taxon>Autumnicola</taxon>
    </lineage>
</organism>
<accession>A0ABU3DXD4</accession>
<gene>
    <name evidence="1" type="ORF">RM541_15215</name>
</gene>